<protein>
    <recommendedName>
        <fullName evidence="4 12">Ribosomal RNA small subunit methyltransferase E</fullName>
        <ecNumber evidence="3 12">2.1.1.193</ecNumber>
    </recommendedName>
</protein>
<feature type="domain" description="Ribosomal RNA small subunit methyltransferase E methyltransferase" evidence="13">
    <location>
        <begin position="70"/>
        <end position="228"/>
    </location>
</feature>
<dbReference type="SUPFAM" id="SSF88697">
    <property type="entry name" value="PUA domain-like"/>
    <property type="match status" value="1"/>
</dbReference>
<evidence type="ECO:0000256" key="3">
    <source>
        <dbReference type="ARBA" id="ARBA00012328"/>
    </source>
</evidence>
<dbReference type="STRING" id="1188229.GlitD10_0765"/>
<keyword evidence="8 12" id="KW-0808">Transferase</keyword>
<dbReference type="Gene3D" id="3.40.1280.10">
    <property type="match status" value="1"/>
</dbReference>
<keyword evidence="6 12" id="KW-0698">rRNA processing</keyword>
<dbReference type="InterPro" id="IPR015947">
    <property type="entry name" value="PUA-like_sf"/>
</dbReference>
<dbReference type="PANTHER" id="PTHR30027:SF3">
    <property type="entry name" value="16S RRNA (URACIL(1498)-N(3))-METHYLTRANSFERASE"/>
    <property type="match status" value="1"/>
</dbReference>
<keyword evidence="7 12" id="KW-0489">Methyltransferase</keyword>
<dbReference type="InterPro" id="IPR046887">
    <property type="entry name" value="RsmE_PUA-like"/>
</dbReference>
<dbReference type="Pfam" id="PF20260">
    <property type="entry name" value="PUA_4"/>
    <property type="match status" value="1"/>
</dbReference>
<dbReference type="Proteomes" id="UP000180235">
    <property type="component" value="Chromosome"/>
</dbReference>
<evidence type="ECO:0000256" key="1">
    <source>
        <dbReference type="ARBA" id="ARBA00004496"/>
    </source>
</evidence>
<evidence type="ECO:0000256" key="12">
    <source>
        <dbReference type="PIRNR" id="PIRNR015601"/>
    </source>
</evidence>
<dbReference type="InterPro" id="IPR046886">
    <property type="entry name" value="RsmE_MTase_dom"/>
</dbReference>
<dbReference type="EMBL" id="CP017675">
    <property type="protein sequence ID" value="APB33079.1"/>
    <property type="molecule type" value="Genomic_DNA"/>
</dbReference>
<proteinExistence type="inferred from homology"/>
<evidence type="ECO:0000256" key="9">
    <source>
        <dbReference type="ARBA" id="ARBA00022691"/>
    </source>
</evidence>
<comment type="function">
    <text evidence="10 12">Specifically methylates the N3 position of the uracil ring of uridine 1498 (m3U1498) in 16S rRNA. Acts on the fully assembled 30S ribosomal subunit.</text>
</comment>
<dbReference type="KEGG" id="glt:GlitD10_0765"/>
<evidence type="ECO:0000256" key="5">
    <source>
        <dbReference type="ARBA" id="ARBA00022490"/>
    </source>
</evidence>
<dbReference type="InterPro" id="IPR029026">
    <property type="entry name" value="tRNA_m1G_MTases_N"/>
</dbReference>
<feature type="domain" description="Ribosomal RNA small subunit methyltransferase E PUA-like" evidence="14">
    <location>
        <begin position="19"/>
        <end position="53"/>
    </location>
</feature>
<keyword evidence="9 12" id="KW-0949">S-adenosyl-L-methionine</keyword>
<evidence type="ECO:0000256" key="4">
    <source>
        <dbReference type="ARBA" id="ARBA00013673"/>
    </source>
</evidence>
<evidence type="ECO:0000256" key="7">
    <source>
        <dbReference type="ARBA" id="ARBA00022603"/>
    </source>
</evidence>
<dbReference type="CDD" id="cd18084">
    <property type="entry name" value="RsmE-like"/>
    <property type="match status" value="1"/>
</dbReference>
<gene>
    <name evidence="15" type="ORF">GlitD10_0765</name>
</gene>
<dbReference type="EC" id="2.1.1.193" evidence="3 12"/>
<dbReference type="InterPro" id="IPR029028">
    <property type="entry name" value="Alpha/beta_knot_MTases"/>
</dbReference>
<dbReference type="GO" id="GO:0070042">
    <property type="term" value="F:rRNA (uridine-N3-)-methyltransferase activity"/>
    <property type="evidence" value="ECO:0007669"/>
    <property type="project" value="TreeGrafter"/>
</dbReference>
<dbReference type="OrthoDB" id="9815641at2"/>
<dbReference type="PANTHER" id="PTHR30027">
    <property type="entry name" value="RIBOSOMAL RNA SMALL SUBUNIT METHYLTRANSFERASE E"/>
    <property type="match status" value="1"/>
</dbReference>
<evidence type="ECO:0000313" key="16">
    <source>
        <dbReference type="Proteomes" id="UP000180235"/>
    </source>
</evidence>
<comment type="catalytic activity">
    <reaction evidence="11 12">
        <text>uridine(1498) in 16S rRNA + S-adenosyl-L-methionine = N(3)-methyluridine(1498) in 16S rRNA + S-adenosyl-L-homocysteine + H(+)</text>
        <dbReference type="Rhea" id="RHEA:42920"/>
        <dbReference type="Rhea" id="RHEA-COMP:10283"/>
        <dbReference type="Rhea" id="RHEA-COMP:10284"/>
        <dbReference type="ChEBI" id="CHEBI:15378"/>
        <dbReference type="ChEBI" id="CHEBI:57856"/>
        <dbReference type="ChEBI" id="CHEBI:59789"/>
        <dbReference type="ChEBI" id="CHEBI:65315"/>
        <dbReference type="ChEBI" id="CHEBI:74502"/>
        <dbReference type="EC" id="2.1.1.193"/>
    </reaction>
</comment>
<keyword evidence="16" id="KW-1185">Reference proteome</keyword>
<dbReference type="Pfam" id="PF04452">
    <property type="entry name" value="Methyltrans_RNA"/>
    <property type="match status" value="1"/>
</dbReference>
<accession>A0A1J0AAX0</accession>
<sequence length="236" mass="25987">MSQRLTIHPHQIQGQAVQLTPEQSHYLGRVLRLHAGAEFIAMDGRGHWWRAQLLTPEMAELGELLAVERELPAPIALLMGIPKGDGMDQVVRQATELGVRQIFPLITERTQVQPSPARCQRWQRIATEAAEQSLRQWNPDIFPAQSLATALAQVGGMPKLVCDPEPEVPHLLSVLRPEPEALAVLIGPEGGWSGKEIAWLEGQGAKRVSLGQRVLRTVTAPLAALALVGAQWEQYL</sequence>
<dbReference type="InterPro" id="IPR006700">
    <property type="entry name" value="RsmE"/>
</dbReference>
<organism evidence="15 16">
    <name type="scientific">Gloeomargarita lithophora Alchichica-D10</name>
    <dbReference type="NCBI Taxonomy" id="1188229"/>
    <lineage>
        <taxon>Bacteria</taxon>
        <taxon>Bacillati</taxon>
        <taxon>Cyanobacteriota</taxon>
        <taxon>Cyanophyceae</taxon>
        <taxon>Gloeomargaritales</taxon>
        <taxon>Gloeomargaritaceae</taxon>
        <taxon>Gloeomargarita</taxon>
    </lineage>
</organism>
<evidence type="ECO:0000256" key="10">
    <source>
        <dbReference type="ARBA" id="ARBA00025699"/>
    </source>
</evidence>
<dbReference type="PIRSF" id="PIRSF015601">
    <property type="entry name" value="MTase_slr0722"/>
    <property type="match status" value="1"/>
</dbReference>
<evidence type="ECO:0000313" key="15">
    <source>
        <dbReference type="EMBL" id="APB33079.1"/>
    </source>
</evidence>
<evidence type="ECO:0000259" key="14">
    <source>
        <dbReference type="Pfam" id="PF20260"/>
    </source>
</evidence>
<dbReference type="AlphaFoldDB" id="A0A1J0AAX0"/>
<dbReference type="NCBIfam" id="NF008697">
    <property type="entry name" value="PRK11713.4-1"/>
    <property type="match status" value="1"/>
</dbReference>
<evidence type="ECO:0000256" key="8">
    <source>
        <dbReference type="ARBA" id="ARBA00022679"/>
    </source>
</evidence>
<reference evidence="15 16" key="1">
    <citation type="submission" date="2016-10" db="EMBL/GenBank/DDBJ databases">
        <title>Description of Gloeomargarita lithophora gen. nov., sp. nov., a thylakoid-bearing basal-branching cyanobacterium with intracellular carbonates, and proposal for Gloeomargaritales ord. nov.</title>
        <authorList>
            <person name="Moreira D."/>
            <person name="Tavera R."/>
            <person name="Benzerara K."/>
            <person name="Skouri-Panet F."/>
            <person name="Couradeau E."/>
            <person name="Gerard E."/>
            <person name="Loussert C."/>
            <person name="Novelo E."/>
            <person name="Zivanovic Y."/>
            <person name="Lopez-Garcia P."/>
        </authorList>
    </citation>
    <scope>NUCLEOTIDE SEQUENCE [LARGE SCALE GENOMIC DNA]</scope>
    <source>
        <strain evidence="15 16">D10</strain>
    </source>
</reference>
<evidence type="ECO:0000256" key="6">
    <source>
        <dbReference type="ARBA" id="ARBA00022552"/>
    </source>
</evidence>
<comment type="similarity">
    <text evidence="2 12">Belongs to the RNA methyltransferase RsmE family.</text>
</comment>
<comment type="subcellular location">
    <subcellularLocation>
        <location evidence="1 12">Cytoplasm</location>
    </subcellularLocation>
</comment>
<dbReference type="RefSeq" id="WP_071453733.1">
    <property type="nucleotide sequence ID" value="NZ_CP017675.1"/>
</dbReference>
<dbReference type="SUPFAM" id="SSF75217">
    <property type="entry name" value="alpha/beta knot"/>
    <property type="match status" value="1"/>
</dbReference>
<evidence type="ECO:0000259" key="13">
    <source>
        <dbReference type="Pfam" id="PF04452"/>
    </source>
</evidence>
<keyword evidence="5 12" id="KW-0963">Cytoplasm</keyword>
<dbReference type="NCBIfam" id="TIGR00046">
    <property type="entry name" value="RsmE family RNA methyltransferase"/>
    <property type="match status" value="1"/>
</dbReference>
<evidence type="ECO:0000256" key="11">
    <source>
        <dbReference type="ARBA" id="ARBA00047944"/>
    </source>
</evidence>
<evidence type="ECO:0000256" key="2">
    <source>
        <dbReference type="ARBA" id="ARBA00005528"/>
    </source>
</evidence>
<dbReference type="GO" id="GO:0005737">
    <property type="term" value="C:cytoplasm"/>
    <property type="evidence" value="ECO:0007669"/>
    <property type="project" value="UniProtKB-SubCell"/>
</dbReference>
<dbReference type="GO" id="GO:0070475">
    <property type="term" value="P:rRNA base methylation"/>
    <property type="evidence" value="ECO:0007669"/>
    <property type="project" value="TreeGrafter"/>
</dbReference>
<name>A0A1J0AAX0_9CYAN</name>